<evidence type="ECO:0000313" key="9">
    <source>
        <dbReference type="EMBL" id="QGO07290.1"/>
    </source>
</evidence>
<keyword evidence="6" id="KW-0479">Metal-binding</keyword>
<evidence type="ECO:0000256" key="7">
    <source>
        <dbReference type="ARBA" id="ARBA00022842"/>
    </source>
</evidence>
<dbReference type="AlphaFoldDB" id="A0A9Q6LNK0"/>
<comment type="cofactor">
    <cofactor evidence="2">
        <name>Mg(2+)</name>
        <dbReference type="ChEBI" id="CHEBI:18420"/>
    </cofactor>
</comment>
<comment type="catalytic activity">
    <reaction evidence="1">
        <text>(7,8-dihydropterin-6-yl)methyl diphosphate + 4-aminobenzoate = 7,8-dihydropteroate + diphosphate</text>
        <dbReference type="Rhea" id="RHEA:19949"/>
        <dbReference type="ChEBI" id="CHEBI:17836"/>
        <dbReference type="ChEBI" id="CHEBI:17839"/>
        <dbReference type="ChEBI" id="CHEBI:33019"/>
        <dbReference type="ChEBI" id="CHEBI:72950"/>
        <dbReference type="EC" id="2.5.1.15"/>
    </reaction>
</comment>
<reference evidence="9 10" key="1">
    <citation type="submission" date="2019-04" db="EMBL/GenBank/DDBJ databases">
        <title>Complete genome sequencing of Piscirickettsia salmonis strain Psal-009.</title>
        <authorList>
            <person name="Schober I."/>
            <person name="Bunk B."/>
            <person name="Sproer C."/>
            <person name="Carril G.P."/>
            <person name="Riedel T."/>
            <person name="Flores-Herrera P.A."/>
            <person name="Nourdin-Galindo G."/>
            <person name="Marshall S.H."/>
            <person name="Overmann J."/>
        </authorList>
    </citation>
    <scope>NUCLEOTIDE SEQUENCE [LARGE SCALE GENOMIC DNA]</scope>
    <source>
        <strain evidence="9 10">Psal-009</strain>
    </source>
</reference>
<organism evidence="9 10">
    <name type="scientific">Piscirickettsia salmonis</name>
    <dbReference type="NCBI Taxonomy" id="1238"/>
    <lineage>
        <taxon>Bacteria</taxon>
        <taxon>Pseudomonadati</taxon>
        <taxon>Pseudomonadota</taxon>
        <taxon>Gammaproteobacteria</taxon>
        <taxon>Thiotrichales</taxon>
        <taxon>Piscirickettsiaceae</taxon>
        <taxon>Piscirickettsia</taxon>
    </lineage>
</organism>
<evidence type="ECO:0000256" key="2">
    <source>
        <dbReference type="ARBA" id="ARBA00001946"/>
    </source>
</evidence>
<comment type="pathway">
    <text evidence="3">Cofactor biosynthesis; tetrahydrofolate biosynthesis; 7,8-dihydrofolate from 2-amino-4-hydroxy-6-hydroxymethyl-7,8-dihydropteridine diphosphate and 4-aminobenzoate: step 1/2.</text>
</comment>
<gene>
    <name evidence="9" type="primary">folP</name>
    <name evidence="9" type="ORF">Psal009_03233</name>
</gene>
<dbReference type="PROSITE" id="PS50972">
    <property type="entry name" value="PTERIN_BINDING"/>
    <property type="match status" value="1"/>
</dbReference>
<dbReference type="NCBIfam" id="TIGR01496">
    <property type="entry name" value="DHPS"/>
    <property type="match status" value="1"/>
</dbReference>
<dbReference type="PANTHER" id="PTHR20941:SF1">
    <property type="entry name" value="FOLIC ACID SYNTHESIS PROTEIN FOL1"/>
    <property type="match status" value="1"/>
</dbReference>
<dbReference type="Proteomes" id="UP000422232">
    <property type="component" value="Chromosome"/>
</dbReference>
<name>A0A9Q6LNK0_PISSA</name>
<dbReference type="GO" id="GO:0005829">
    <property type="term" value="C:cytosol"/>
    <property type="evidence" value="ECO:0007669"/>
    <property type="project" value="TreeGrafter"/>
</dbReference>
<keyword evidence="8" id="KW-0289">Folate biosynthesis</keyword>
<evidence type="ECO:0000256" key="8">
    <source>
        <dbReference type="ARBA" id="ARBA00022909"/>
    </source>
</evidence>
<dbReference type="GeneID" id="66742159"/>
<proteinExistence type="predicted"/>
<keyword evidence="10" id="KW-1185">Reference proteome</keyword>
<dbReference type="EMBL" id="CP038908">
    <property type="protein sequence ID" value="QGO07290.1"/>
    <property type="molecule type" value="Genomic_DNA"/>
</dbReference>
<dbReference type="Gene3D" id="3.20.20.20">
    <property type="entry name" value="Dihydropteroate synthase-like"/>
    <property type="match status" value="1"/>
</dbReference>
<dbReference type="Pfam" id="PF00809">
    <property type="entry name" value="Pterin_bind"/>
    <property type="match status" value="1"/>
</dbReference>
<dbReference type="PANTHER" id="PTHR20941">
    <property type="entry name" value="FOLATE SYNTHESIS PROTEINS"/>
    <property type="match status" value="1"/>
</dbReference>
<keyword evidence="5 9" id="KW-0808">Transferase</keyword>
<accession>A0A9Q6LNK0</accession>
<keyword evidence="7" id="KW-0460">Magnesium</keyword>
<dbReference type="InterPro" id="IPR006390">
    <property type="entry name" value="DHP_synth_dom"/>
</dbReference>
<evidence type="ECO:0000256" key="6">
    <source>
        <dbReference type="ARBA" id="ARBA00022723"/>
    </source>
</evidence>
<sequence length="297" mass="32512">MTIQRNHLNLARDIPYIMGIINLTPESFYKPALGINSVLEQAEHMVDAGAEILDIGAIATNPSININQLINPNEELALVMEAITAIRAHLGHDIFLSIDSFNTSTILEVLKTNIDMINIQQGTISLDIADQLVISDVYTCIMHWPDPAFLNNGTNPDQSKNADSNSAYYQQRVAAIITDLTSISAKLIAAGMRSNKLIIDPGFGGGHYGKSDDENLYMLYHLPQFLAVKHPILVGLSRKGFLSRLLSEGDDSLQISVSSALIAAQNGAKILRVHDVKETADAIKVIHTLSKFRTNKL</sequence>
<dbReference type="PROSITE" id="PS00793">
    <property type="entry name" value="DHPS_2"/>
    <property type="match status" value="1"/>
</dbReference>
<dbReference type="GO" id="GO:0046654">
    <property type="term" value="P:tetrahydrofolate biosynthetic process"/>
    <property type="evidence" value="ECO:0007669"/>
    <property type="project" value="TreeGrafter"/>
</dbReference>
<protein>
    <recommendedName>
        <fullName evidence="4">dihydropteroate synthase</fullName>
        <ecNumber evidence="4">2.5.1.15</ecNumber>
    </recommendedName>
</protein>
<evidence type="ECO:0000313" key="10">
    <source>
        <dbReference type="Proteomes" id="UP000422232"/>
    </source>
</evidence>
<evidence type="ECO:0000256" key="1">
    <source>
        <dbReference type="ARBA" id="ARBA00000012"/>
    </source>
</evidence>
<dbReference type="InterPro" id="IPR000489">
    <property type="entry name" value="Pterin-binding_dom"/>
</dbReference>
<dbReference type="SUPFAM" id="SSF51717">
    <property type="entry name" value="Dihydropteroate synthetase-like"/>
    <property type="match status" value="1"/>
</dbReference>
<dbReference type="InterPro" id="IPR011005">
    <property type="entry name" value="Dihydropteroate_synth-like_sf"/>
</dbReference>
<dbReference type="GO" id="GO:0004156">
    <property type="term" value="F:dihydropteroate synthase activity"/>
    <property type="evidence" value="ECO:0007669"/>
    <property type="project" value="UniProtKB-EC"/>
</dbReference>
<evidence type="ECO:0000256" key="4">
    <source>
        <dbReference type="ARBA" id="ARBA00012458"/>
    </source>
</evidence>
<dbReference type="GO" id="GO:0046872">
    <property type="term" value="F:metal ion binding"/>
    <property type="evidence" value="ECO:0007669"/>
    <property type="project" value="UniProtKB-KW"/>
</dbReference>
<dbReference type="EC" id="2.5.1.15" evidence="4"/>
<dbReference type="RefSeq" id="WP_016209254.1">
    <property type="nucleotide sequence ID" value="NZ_CP013757.1"/>
</dbReference>
<dbReference type="GO" id="GO:0046656">
    <property type="term" value="P:folic acid biosynthetic process"/>
    <property type="evidence" value="ECO:0007669"/>
    <property type="project" value="UniProtKB-KW"/>
</dbReference>
<evidence type="ECO:0000256" key="5">
    <source>
        <dbReference type="ARBA" id="ARBA00022679"/>
    </source>
</evidence>
<evidence type="ECO:0000256" key="3">
    <source>
        <dbReference type="ARBA" id="ARBA00004763"/>
    </source>
</evidence>
<dbReference type="InterPro" id="IPR045031">
    <property type="entry name" value="DHP_synth-like"/>
</dbReference>